<evidence type="ECO:0000313" key="2">
    <source>
        <dbReference type="Proteomes" id="UP000050794"/>
    </source>
</evidence>
<dbReference type="Proteomes" id="UP000050794">
    <property type="component" value="Unassembled WGS sequence"/>
</dbReference>
<sequence length="72" mass="8035">MNVCERCAQQPSICAAYRARFDGALNISTVAYFFFKPLLQSNVVFIGAFHKSTAKRVYEGTMITVMGFGNMD</sequence>
<reference evidence="3" key="1">
    <citation type="submission" date="2016-06" db="UniProtKB">
        <authorList>
            <consortium name="WormBaseParasite"/>
        </authorList>
    </citation>
    <scope>IDENTIFICATION</scope>
</reference>
<accession>A0A183V9P4</accession>
<evidence type="ECO:0000313" key="1">
    <source>
        <dbReference type="EMBL" id="VDM48785.1"/>
    </source>
</evidence>
<evidence type="ECO:0000313" key="3">
    <source>
        <dbReference type="WBParaSite" id="TCNE_0001746501-mRNA-1"/>
    </source>
</evidence>
<organism evidence="2 3">
    <name type="scientific">Toxocara canis</name>
    <name type="common">Canine roundworm</name>
    <dbReference type="NCBI Taxonomy" id="6265"/>
    <lineage>
        <taxon>Eukaryota</taxon>
        <taxon>Metazoa</taxon>
        <taxon>Ecdysozoa</taxon>
        <taxon>Nematoda</taxon>
        <taxon>Chromadorea</taxon>
        <taxon>Rhabditida</taxon>
        <taxon>Spirurina</taxon>
        <taxon>Ascaridomorpha</taxon>
        <taxon>Ascaridoidea</taxon>
        <taxon>Toxocaridae</taxon>
        <taxon>Toxocara</taxon>
    </lineage>
</organism>
<keyword evidence="2" id="KW-1185">Reference proteome</keyword>
<reference evidence="1 2" key="2">
    <citation type="submission" date="2018-11" db="EMBL/GenBank/DDBJ databases">
        <authorList>
            <consortium name="Pathogen Informatics"/>
        </authorList>
    </citation>
    <scope>NUCLEOTIDE SEQUENCE [LARGE SCALE GENOMIC DNA]</scope>
</reference>
<proteinExistence type="predicted"/>
<dbReference type="EMBL" id="UYWY01024471">
    <property type="protein sequence ID" value="VDM48785.1"/>
    <property type="molecule type" value="Genomic_DNA"/>
</dbReference>
<name>A0A183V9P4_TOXCA</name>
<dbReference type="WBParaSite" id="TCNE_0001746501-mRNA-1">
    <property type="protein sequence ID" value="TCNE_0001746501-mRNA-1"/>
    <property type="gene ID" value="TCNE_0001746501"/>
</dbReference>
<protein>
    <submittedName>
        <fullName evidence="3">Peptidase A1 domain-containing protein</fullName>
    </submittedName>
</protein>
<gene>
    <name evidence="1" type="ORF">TCNE_LOCUS17464</name>
</gene>
<dbReference type="AlphaFoldDB" id="A0A183V9P4"/>